<feature type="repeat" description="WD" evidence="7">
    <location>
        <begin position="429"/>
        <end position="459"/>
    </location>
</feature>
<dbReference type="GO" id="GO:0006353">
    <property type="term" value="P:DNA-templated transcription termination"/>
    <property type="evidence" value="ECO:0007669"/>
    <property type="project" value="UniProtKB-KW"/>
</dbReference>
<dbReference type="InterPro" id="IPR020472">
    <property type="entry name" value="WD40_PAC1"/>
</dbReference>
<dbReference type="AlphaFoldDB" id="A0A6A6MFC5"/>
<dbReference type="PROSITE" id="PS50082">
    <property type="entry name" value="WD_REPEATS_2"/>
    <property type="match status" value="3"/>
</dbReference>
<dbReference type="PROSITE" id="PS50294">
    <property type="entry name" value="WD_REPEATS_REGION"/>
    <property type="match status" value="1"/>
</dbReference>
<keyword evidence="3" id="KW-0806">Transcription termination</keyword>
<dbReference type="InterPro" id="IPR036322">
    <property type="entry name" value="WD40_repeat_dom_sf"/>
</dbReference>
<evidence type="ECO:0000256" key="4">
    <source>
        <dbReference type="ARBA" id="ARBA00022574"/>
    </source>
</evidence>
<comment type="caution">
    <text evidence="9">The sequence shown here is derived from an EMBL/GenBank/DDBJ whole genome shotgun (WGS) entry which is preliminary data.</text>
</comment>
<evidence type="ECO:0000313" key="10">
    <source>
        <dbReference type="Proteomes" id="UP000467840"/>
    </source>
</evidence>
<dbReference type="PRINTS" id="PR00320">
    <property type="entry name" value="GPROTEINBRPT"/>
</dbReference>
<name>A0A6A6MFC5_HEVBR</name>
<dbReference type="Gene3D" id="2.130.10.10">
    <property type="entry name" value="YVTN repeat-like/Quinoprotein amine dehydrogenase"/>
    <property type="match status" value="2"/>
</dbReference>
<dbReference type="InterPro" id="IPR015943">
    <property type="entry name" value="WD40/YVTN_repeat-like_dom_sf"/>
</dbReference>
<keyword evidence="8" id="KW-0175">Coiled coil</keyword>
<feature type="coiled-coil region" evidence="8">
    <location>
        <begin position="61"/>
        <end position="109"/>
    </location>
</feature>
<keyword evidence="3" id="KW-0805">Transcription regulation</keyword>
<accession>A0A6A6MFC5</accession>
<keyword evidence="6" id="KW-0539">Nucleus</keyword>
<evidence type="ECO:0000256" key="1">
    <source>
        <dbReference type="ARBA" id="ARBA00004123"/>
    </source>
</evidence>
<dbReference type="InterPro" id="IPR037867">
    <property type="entry name" value="Swd2/WDR82"/>
</dbReference>
<evidence type="ECO:0000256" key="6">
    <source>
        <dbReference type="ARBA" id="ARBA00023242"/>
    </source>
</evidence>
<evidence type="ECO:0000313" key="9">
    <source>
        <dbReference type="EMBL" id="KAF2312390.1"/>
    </source>
</evidence>
<keyword evidence="5" id="KW-0677">Repeat</keyword>
<evidence type="ECO:0000256" key="8">
    <source>
        <dbReference type="SAM" id="Coils"/>
    </source>
</evidence>
<evidence type="ECO:0000256" key="2">
    <source>
        <dbReference type="ARBA" id="ARBA00005616"/>
    </source>
</evidence>
<organism evidence="9 10">
    <name type="scientific">Hevea brasiliensis</name>
    <name type="common">Para rubber tree</name>
    <name type="synonym">Siphonia brasiliensis</name>
    <dbReference type="NCBI Taxonomy" id="3981"/>
    <lineage>
        <taxon>Eukaryota</taxon>
        <taxon>Viridiplantae</taxon>
        <taxon>Streptophyta</taxon>
        <taxon>Embryophyta</taxon>
        <taxon>Tracheophyta</taxon>
        <taxon>Spermatophyta</taxon>
        <taxon>Magnoliopsida</taxon>
        <taxon>eudicotyledons</taxon>
        <taxon>Gunneridae</taxon>
        <taxon>Pentapetalae</taxon>
        <taxon>rosids</taxon>
        <taxon>fabids</taxon>
        <taxon>Malpighiales</taxon>
        <taxon>Euphorbiaceae</taxon>
        <taxon>Crotonoideae</taxon>
        <taxon>Micrandreae</taxon>
        <taxon>Hevea</taxon>
    </lineage>
</organism>
<protein>
    <submittedName>
        <fullName evidence="9">Uncharacterized protein</fullName>
    </submittedName>
</protein>
<dbReference type="Proteomes" id="UP000467840">
    <property type="component" value="Chromosome 14"/>
</dbReference>
<evidence type="ECO:0000256" key="5">
    <source>
        <dbReference type="ARBA" id="ARBA00022737"/>
    </source>
</evidence>
<dbReference type="Pfam" id="PF00400">
    <property type="entry name" value="WD40"/>
    <property type="match status" value="3"/>
</dbReference>
<keyword evidence="3" id="KW-0804">Transcription</keyword>
<evidence type="ECO:0000256" key="3">
    <source>
        <dbReference type="ARBA" id="ARBA00022472"/>
    </source>
</evidence>
<gene>
    <name evidence="9" type="ORF">GH714_034489</name>
</gene>
<dbReference type="InterPro" id="IPR001680">
    <property type="entry name" value="WD40_rpt"/>
</dbReference>
<keyword evidence="10" id="KW-1185">Reference proteome</keyword>
<dbReference type="SUPFAM" id="SSF50978">
    <property type="entry name" value="WD40 repeat-like"/>
    <property type="match status" value="1"/>
</dbReference>
<proteinExistence type="inferred from homology"/>
<dbReference type="GO" id="GO:0048188">
    <property type="term" value="C:Set1C/COMPASS complex"/>
    <property type="evidence" value="ECO:0007669"/>
    <property type="project" value="TreeGrafter"/>
</dbReference>
<dbReference type="GO" id="GO:0003682">
    <property type="term" value="F:chromatin binding"/>
    <property type="evidence" value="ECO:0007669"/>
    <property type="project" value="TreeGrafter"/>
</dbReference>
<dbReference type="SMART" id="SM00320">
    <property type="entry name" value="WD40"/>
    <property type="match status" value="4"/>
</dbReference>
<dbReference type="EMBL" id="JAAGAX010000006">
    <property type="protein sequence ID" value="KAF2312390.1"/>
    <property type="molecule type" value="Genomic_DNA"/>
</dbReference>
<feature type="repeat" description="WD" evidence="7">
    <location>
        <begin position="288"/>
        <end position="320"/>
    </location>
</feature>
<comment type="subcellular location">
    <subcellularLocation>
        <location evidence="1">Nucleus</location>
    </subcellularLocation>
</comment>
<dbReference type="FunFam" id="2.130.10.10:FF:000446">
    <property type="entry name" value="protein ANTHESIS POMOTING FACTOR 1 isoform X1"/>
    <property type="match status" value="1"/>
</dbReference>
<sequence length="503" mass="56756">MDREEGKLVVMGRAEIDTRPPFQSVKEAVMLFGEKVLVGEIYANKLKEMRANESGHSKSRMGALAAELEEKKLSLQKAREETELMVNCIRSLGEELEQTKRELQWLKAREMLKKQPIIIDDSEIEDLKFIENATKVEMKNQIDDEAEFGKKRYVKFASPPSLTKVIVTKEEMLKRPPSTKKTMKKRSLVPILGWLFSRNKGNQENGRISSMDFHKTSSYLVTASDDESIRLYDVASATCLKTINSKKYGVDLVCFTSHPTTVIYSSKNGWDESLRLLSLNDNKYLRYFKGHHDRVVSLSLCSRKECFISGSLDRTVLLWDQRAEKCQGLLRVQGRPATAYDDQGLVFAIAFGGYIRMFDSRKYEKGPFDIFSVGGDLSNANAVKFSNDGRLMLLTTMDGHIHVLDSFRGTLLSTYNVKPVSMNSTLEASFSPEGMFVVSGSGDGRVHAWSVRSGKEVASWMTYETEPHVIKWAPGSLMFATGSSELSFWIPDLSKLAAYVGRK</sequence>
<comment type="similarity">
    <text evidence="2">Belongs to the WD repeat SWD2 family.</text>
</comment>
<dbReference type="PANTHER" id="PTHR19861:SF0">
    <property type="entry name" value="WD REPEAT-CONTAINING PROTEIN 82"/>
    <property type="match status" value="1"/>
</dbReference>
<dbReference type="PANTHER" id="PTHR19861">
    <property type="entry name" value="WD40 REPEAT PROTEIN SWD2"/>
    <property type="match status" value="1"/>
</dbReference>
<evidence type="ECO:0000256" key="7">
    <source>
        <dbReference type="PROSITE-ProRule" id="PRU00221"/>
    </source>
</evidence>
<reference evidence="9 10" key="1">
    <citation type="journal article" date="2020" name="Mol. Plant">
        <title>The Chromosome-Based Rubber Tree Genome Provides New Insights into Spurge Genome Evolution and Rubber Biosynthesis.</title>
        <authorList>
            <person name="Liu J."/>
            <person name="Shi C."/>
            <person name="Shi C.C."/>
            <person name="Li W."/>
            <person name="Zhang Q.J."/>
            <person name="Zhang Y."/>
            <person name="Li K."/>
            <person name="Lu H.F."/>
            <person name="Shi C."/>
            <person name="Zhu S.T."/>
            <person name="Xiao Z.Y."/>
            <person name="Nan H."/>
            <person name="Yue Y."/>
            <person name="Zhu X.G."/>
            <person name="Wu Y."/>
            <person name="Hong X.N."/>
            <person name="Fan G.Y."/>
            <person name="Tong Y."/>
            <person name="Zhang D."/>
            <person name="Mao C.L."/>
            <person name="Liu Y.L."/>
            <person name="Hao S.J."/>
            <person name="Liu W.Q."/>
            <person name="Lv M.Q."/>
            <person name="Zhang H.B."/>
            <person name="Liu Y."/>
            <person name="Hu-Tang G.R."/>
            <person name="Wang J.P."/>
            <person name="Wang J.H."/>
            <person name="Sun Y.H."/>
            <person name="Ni S.B."/>
            <person name="Chen W.B."/>
            <person name="Zhang X.C."/>
            <person name="Jiao Y.N."/>
            <person name="Eichler E.E."/>
            <person name="Li G.H."/>
            <person name="Liu X."/>
            <person name="Gao L.Z."/>
        </authorList>
    </citation>
    <scope>NUCLEOTIDE SEQUENCE [LARGE SCALE GENOMIC DNA]</scope>
    <source>
        <strain evidence="10">cv. GT1</strain>
        <tissue evidence="9">Leaf</tissue>
    </source>
</reference>
<feature type="repeat" description="WD" evidence="7">
    <location>
        <begin position="201"/>
        <end position="242"/>
    </location>
</feature>
<keyword evidence="4 7" id="KW-0853">WD repeat</keyword>